<accession>A0ABX6ERX0</accession>
<protein>
    <submittedName>
        <fullName evidence="1">Suppressor of HU sensitivity involved in recombination</fullName>
    </submittedName>
</protein>
<name>A0ABX6ERX0_KLUMA</name>
<sequence length="171" mass="20416">MEDVLRDVLDSDKKTLVIALGNVARKFFEQDLRHKAREHPCFNAIDDIVRGRRNIKVLFLDKLQYLYMYLTYVEIEVEQHSRGDTLSSYEEIVIYGLESLVFPHEKEEEKEEKQEKMSPEQLRNLNLILHGAMRLEKRYAIRVRLVNAVDLGVQVHSWDALSRYWRRRVLE</sequence>
<evidence type="ECO:0000313" key="2">
    <source>
        <dbReference type="Proteomes" id="UP000422736"/>
    </source>
</evidence>
<dbReference type="EMBL" id="CP015056">
    <property type="protein sequence ID" value="QGN15078.1"/>
    <property type="molecule type" value="Genomic_DNA"/>
</dbReference>
<gene>
    <name evidence="1" type="primary">SHU1</name>
    <name evidence="1" type="ORF">FIM1_1763</name>
</gene>
<organism evidence="1 2">
    <name type="scientific">Kluyveromyces marxianus</name>
    <name type="common">Yeast</name>
    <name type="synonym">Candida kefyr</name>
    <dbReference type="NCBI Taxonomy" id="4911"/>
    <lineage>
        <taxon>Eukaryota</taxon>
        <taxon>Fungi</taxon>
        <taxon>Dikarya</taxon>
        <taxon>Ascomycota</taxon>
        <taxon>Saccharomycotina</taxon>
        <taxon>Saccharomycetes</taxon>
        <taxon>Saccharomycetales</taxon>
        <taxon>Saccharomycetaceae</taxon>
        <taxon>Kluyveromyces</taxon>
    </lineage>
</organism>
<keyword evidence="2" id="KW-1185">Reference proteome</keyword>
<proteinExistence type="predicted"/>
<dbReference type="Proteomes" id="UP000422736">
    <property type="component" value="Chromosome 3"/>
</dbReference>
<reference evidence="1 2" key="1">
    <citation type="submission" date="2016-03" db="EMBL/GenBank/DDBJ databases">
        <title>How can Kluyveromyces marxianus grow so fast - potential evolutionary course in Saccharomyces Complex revealed by comparative genomics.</title>
        <authorList>
            <person name="Mo W."/>
            <person name="Lu W."/>
            <person name="Yang X."/>
            <person name="Qi J."/>
            <person name="Lv H."/>
        </authorList>
    </citation>
    <scope>NUCLEOTIDE SEQUENCE [LARGE SCALE GENOMIC DNA]</scope>
    <source>
        <strain evidence="1 2">FIM1</strain>
    </source>
</reference>
<evidence type="ECO:0000313" key="1">
    <source>
        <dbReference type="EMBL" id="QGN15078.1"/>
    </source>
</evidence>